<evidence type="ECO:0000256" key="6">
    <source>
        <dbReference type="RuleBase" id="RU003540"/>
    </source>
</evidence>
<dbReference type="FunFam" id="1.10.220.10:FF:000002">
    <property type="entry name" value="Annexin"/>
    <property type="match status" value="1"/>
</dbReference>
<sequence length="732" mass="83684">MAEPTPAEKVKDKEYTNWLKMTLALYYMKSGLHTFIQSEVDSLHQSIAQKIYAGQTVQLSYCTTCNPKCSRRNKYTQVWKFETQCKLSCNAWFDELLALHVNPKSDKIYWSNSNVSLWPFNPWECAKVYLPRGQQPANTGPTKSDAQALLVLLTNCKHLNSKLSSQGQKLLPKISVIRNTVIHNGEMKVSDADRASFMQQIIQLLEDPVCLGSLEDCNTAVRNIHKIDSDSLDVSFNLGLPMPALSAAVNELRLELGMKENTNANNIESLKEEFIKFEKQVTKRFEEVEKKFELHRKNTEERFEDIQKKIDLQGESTTKKLEDLEMNLLLHSENITKTLQDVGLELCLHGEGAAGERHSKVEEEVGPLQKPYPKSQKKKKNGNWNPGEKNYHTGEKISDPFFAMETENQNQEGTVKPYDNFNADQDAEVLRNAMKGIGTDEKTLINVLCYRSNPQRQEIALAYKTMFGKDLMKDIKSETSGNFFKTLKALLMRPADYDAYQLRKAMKILHTDKDVLIGILCTRSNAQIKEIIKVYKEKFNRDLEKDIESSTSGDLRCFLISLVLASRSDSKEADRDTAVQDAKVTIQLSGKKKWETERSKCIQILVSQSYPQLRATFEEYSSLSKKDMEEVLKSELSGDIRNGMQTIVHCVRNKFAHFAQLLEKLGTDDNTLIRIIVSRCEIDMVQIKEEFLKLTSQTFEQYIAVQTLSKVFLCTFILIHLLQEFSVSRISC</sequence>
<feature type="compositionally biased region" description="Basic and acidic residues" evidence="7">
    <location>
        <begin position="354"/>
        <end position="363"/>
    </location>
</feature>
<evidence type="ECO:0000313" key="9">
    <source>
        <dbReference type="Proteomes" id="UP001634394"/>
    </source>
</evidence>
<comment type="domain">
    <text evidence="6">A pair of annexin repeats may form one binding site for calcium and phospholipid.</text>
</comment>
<dbReference type="Pfam" id="PF00191">
    <property type="entry name" value="Annexin"/>
    <property type="match status" value="4"/>
</dbReference>
<organism evidence="8 9">
    <name type="scientific">Sinanodonta woodiana</name>
    <name type="common">Chinese pond mussel</name>
    <name type="synonym">Anodonta woodiana</name>
    <dbReference type="NCBI Taxonomy" id="1069815"/>
    <lineage>
        <taxon>Eukaryota</taxon>
        <taxon>Metazoa</taxon>
        <taxon>Spiralia</taxon>
        <taxon>Lophotrochozoa</taxon>
        <taxon>Mollusca</taxon>
        <taxon>Bivalvia</taxon>
        <taxon>Autobranchia</taxon>
        <taxon>Heteroconchia</taxon>
        <taxon>Palaeoheterodonta</taxon>
        <taxon>Unionida</taxon>
        <taxon>Unionoidea</taxon>
        <taxon>Unionidae</taxon>
        <taxon>Unioninae</taxon>
        <taxon>Sinanodonta</taxon>
    </lineage>
</organism>
<dbReference type="SUPFAM" id="SSF47874">
    <property type="entry name" value="Annexin"/>
    <property type="match status" value="1"/>
</dbReference>
<dbReference type="PROSITE" id="PS00223">
    <property type="entry name" value="ANNEXIN_1"/>
    <property type="match status" value="1"/>
</dbReference>
<evidence type="ECO:0000256" key="5">
    <source>
        <dbReference type="ARBA" id="ARBA00023302"/>
    </source>
</evidence>
<dbReference type="PRINTS" id="PR00196">
    <property type="entry name" value="ANNEXIN"/>
</dbReference>
<evidence type="ECO:0000256" key="3">
    <source>
        <dbReference type="ARBA" id="ARBA00022837"/>
    </source>
</evidence>
<dbReference type="Pfam" id="PF15112">
    <property type="entry name" value="DUF4559"/>
    <property type="match status" value="1"/>
</dbReference>
<evidence type="ECO:0000256" key="1">
    <source>
        <dbReference type="ARBA" id="ARBA00007831"/>
    </source>
</evidence>
<evidence type="ECO:0000256" key="4">
    <source>
        <dbReference type="ARBA" id="ARBA00023216"/>
    </source>
</evidence>
<evidence type="ECO:0000256" key="2">
    <source>
        <dbReference type="ARBA" id="ARBA00022737"/>
    </source>
</evidence>
<protein>
    <recommendedName>
        <fullName evidence="6">Annexin</fullName>
    </recommendedName>
</protein>
<proteinExistence type="inferred from homology"/>
<gene>
    <name evidence="8" type="ORF">ACJMK2_022310</name>
</gene>
<keyword evidence="4 6" id="KW-0041">Annexin</keyword>
<keyword evidence="2 6" id="KW-0677">Repeat</keyword>
<dbReference type="GO" id="GO:0005544">
    <property type="term" value="F:calcium-dependent phospholipid binding"/>
    <property type="evidence" value="ECO:0007669"/>
    <property type="project" value="UniProtKB-KW"/>
</dbReference>
<feature type="region of interest" description="Disordered" evidence="7">
    <location>
        <begin position="354"/>
        <end position="392"/>
    </location>
</feature>
<dbReference type="PANTHER" id="PTHR10502">
    <property type="entry name" value="ANNEXIN"/>
    <property type="match status" value="1"/>
</dbReference>
<dbReference type="EMBL" id="JBJQND010000018">
    <property type="protein sequence ID" value="KAL3836904.1"/>
    <property type="molecule type" value="Genomic_DNA"/>
</dbReference>
<dbReference type="AlphaFoldDB" id="A0ABD3TIM9"/>
<dbReference type="InterPro" id="IPR027897">
    <property type="entry name" value="DUF4559"/>
</dbReference>
<dbReference type="Gene3D" id="1.10.220.10">
    <property type="entry name" value="Annexin"/>
    <property type="match status" value="4"/>
</dbReference>
<keyword evidence="5 6" id="KW-0111">Calcium/phospholipid-binding</keyword>
<dbReference type="PROSITE" id="PS51897">
    <property type="entry name" value="ANNEXIN_2"/>
    <property type="match status" value="3"/>
</dbReference>
<evidence type="ECO:0000313" key="8">
    <source>
        <dbReference type="EMBL" id="KAL3836904.1"/>
    </source>
</evidence>
<keyword evidence="9" id="KW-1185">Reference proteome</keyword>
<comment type="similarity">
    <text evidence="1 6">Belongs to the annexin family.</text>
</comment>
<comment type="caution">
    <text evidence="8">The sequence shown here is derived from an EMBL/GenBank/DDBJ whole genome shotgun (WGS) entry which is preliminary data.</text>
</comment>
<dbReference type="InterPro" id="IPR001464">
    <property type="entry name" value="Annexin"/>
</dbReference>
<dbReference type="InterPro" id="IPR018252">
    <property type="entry name" value="Annexin_repeat_CS"/>
</dbReference>
<accession>A0ABD3TIM9</accession>
<dbReference type="InterPro" id="IPR037104">
    <property type="entry name" value="Annexin_sf"/>
</dbReference>
<keyword evidence="3 6" id="KW-0106">Calcium</keyword>
<dbReference type="SMART" id="SM00335">
    <property type="entry name" value="ANX"/>
    <property type="match status" value="4"/>
</dbReference>
<dbReference type="PANTHER" id="PTHR10502:SF102">
    <property type="entry name" value="ANNEXIN B11"/>
    <property type="match status" value="1"/>
</dbReference>
<dbReference type="FunFam" id="1.10.220.10:FF:000004">
    <property type="entry name" value="Annexin"/>
    <property type="match status" value="1"/>
</dbReference>
<dbReference type="Proteomes" id="UP001634394">
    <property type="component" value="Unassembled WGS sequence"/>
</dbReference>
<reference evidence="8 9" key="1">
    <citation type="submission" date="2024-11" db="EMBL/GenBank/DDBJ databases">
        <title>Chromosome-level genome assembly of the freshwater bivalve Anodonta woodiana.</title>
        <authorList>
            <person name="Chen X."/>
        </authorList>
    </citation>
    <scope>NUCLEOTIDE SEQUENCE [LARGE SCALE GENOMIC DNA]</scope>
    <source>
        <strain evidence="8">MN2024</strain>
        <tissue evidence="8">Gills</tissue>
    </source>
</reference>
<evidence type="ECO:0000256" key="7">
    <source>
        <dbReference type="SAM" id="MobiDB-lite"/>
    </source>
</evidence>
<dbReference type="FunFam" id="1.10.220.10:FF:000003">
    <property type="entry name" value="Annexin"/>
    <property type="match status" value="1"/>
</dbReference>
<dbReference type="InterPro" id="IPR018502">
    <property type="entry name" value="Annexin_repeat"/>
</dbReference>
<name>A0ABD3TIM9_SINWO</name>